<protein>
    <submittedName>
        <fullName evidence="1">Uncharacterized protein</fullName>
    </submittedName>
</protein>
<dbReference type="EMBL" id="LJZO01000037">
    <property type="protein sequence ID" value="ROV92496.1"/>
    <property type="molecule type" value="Genomic_DNA"/>
</dbReference>
<name>A0A423VNB6_CYTCH</name>
<evidence type="ECO:0000313" key="2">
    <source>
        <dbReference type="Proteomes" id="UP000284375"/>
    </source>
</evidence>
<proteinExistence type="predicted"/>
<reference evidence="1 2" key="1">
    <citation type="submission" date="2015-09" db="EMBL/GenBank/DDBJ databases">
        <title>Host preference determinants of Valsa canker pathogens revealed by comparative genomics.</title>
        <authorList>
            <person name="Yin Z."/>
            <person name="Huang L."/>
        </authorList>
    </citation>
    <scope>NUCLEOTIDE SEQUENCE [LARGE SCALE GENOMIC DNA]</scope>
    <source>
        <strain evidence="1 2">YSFL</strain>
    </source>
</reference>
<keyword evidence="2" id="KW-1185">Reference proteome</keyword>
<dbReference type="PANTHER" id="PTHR36142:SF2">
    <property type="entry name" value="METALLO-HYDROLASE_OXIDOREDUCTASE SUPERFAMILY PROTEIN"/>
    <property type="match status" value="1"/>
</dbReference>
<sequence length="352" mass="39071">MSNRAKTLRSCVMVTVYPSSFAVIRKDFLPHRLRPVVERSATLGTSWLICIDRLVPSSANNGSDVDGIIRDIEKAAGGVSNTGQEHGDKESPWLDAIFVNFHYLDHMHQPTLVTFDKTIPVFATPEAAGSVRSWGHFDTVITTHDFEGSEPLGRDWRDFHPGSRLPAWLSVFRLPGDKELNFATAIVWSHDAEKNDDTCVSKPTQKHDVLLNTPHGVSITAPSVRAFFDSTSKFDTRTGGADKVEVLALLASLKDSFSLGMPTTLGISGSLAMERLARPRYWIRSHDTALTYRGIFSRLARAIDVERTLDDGLEAEARAHRKTDGEGERRRPNLVDVRSGECFVLGLASQWE</sequence>
<organism evidence="1 2">
    <name type="scientific">Cytospora chrysosperma</name>
    <name type="common">Cytospora canker fungus</name>
    <name type="synonym">Sphaeria chrysosperma</name>
    <dbReference type="NCBI Taxonomy" id="252740"/>
    <lineage>
        <taxon>Eukaryota</taxon>
        <taxon>Fungi</taxon>
        <taxon>Dikarya</taxon>
        <taxon>Ascomycota</taxon>
        <taxon>Pezizomycotina</taxon>
        <taxon>Sordariomycetes</taxon>
        <taxon>Sordariomycetidae</taxon>
        <taxon>Diaporthales</taxon>
        <taxon>Cytosporaceae</taxon>
        <taxon>Cytospora</taxon>
    </lineage>
</organism>
<dbReference type="PANTHER" id="PTHR36142">
    <property type="entry name" value="METALLO-HYDROLASE/OXIDOREDUCTASE SUPERFAMILY PROTEIN"/>
    <property type="match status" value="1"/>
</dbReference>
<evidence type="ECO:0000313" key="1">
    <source>
        <dbReference type="EMBL" id="ROV92496.1"/>
    </source>
</evidence>
<dbReference type="OrthoDB" id="9971601at2759"/>
<comment type="caution">
    <text evidence="1">The sequence shown here is derived from an EMBL/GenBank/DDBJ whole genome shotgun (WGS) entry which is preliminary data.</text>
</comment>
<accession>A0A423VNB6</accession>
<dbReference type="AlphaFoldDB" id="A0A423VNB6"/>
<dbReference type="Proteomes" id="UP000284375">
    <property type="component" value="Unassembled WGS sequence"/>
</dbReference>
<gene>
    <name evidence="1" type="ORF">VSDG_06709</name>
</gene>